<evidence type="ECO:0000256" key="7">
    <source>
        <dbReference type="ARBA" id="ARBA00023242"/>
    </source>
</evidence>
<dbReference type="PANTHER" id="PTHR46179:SF13">
    <property type="entry name" value="C2H2-TYPE DOMAIN-CONTAINING PROTEIN"/>
    <property type="match status" value="1"/>
</dbReference>
<name>K1X722_MARBU</name>
<feature type="region of interest" description="Disordered" evidence="9">
    <location>
        <begin position="426"/>
        <end position="452"/>
    </location>
</feature>
<dbReference type="OMA" id="FKGRPCE"/>
<keyword evidence="12" id="KW-1185">Reference proteome</keyword>
<reference evidence="11 12" key="1">
    <citation type="journal article" date="2012" name="BMC Genomics">
        <title>Sequencing the genome of Marssonina brunnea reveals fungus-poplar co-evolution.</title>
        <authorList>
            <person name="Zhu S."/>
            <person name="Cao Y.-Z."/>
            <person name="Jiang C."/>
            <person name="Tan B.-Y."/>
            <person name="Wang Z."/>
            <person name="Feng S."/>
            <person name="Zhang L."/>
            <person name="Su X.-H."/>
            <person name="Brejova B."/>
            <person name="Vinar T."/>
            <person name="Xu M."/>
            <person name="Wang M.-X."/>
            <person name="Zhang S.-G."/>
            <person name="Huang M.-R."/>
            <person name="Wu R."/>
            <person name="Zhou Y."/>
        </authorList>
    </citation>
    <scope>NUCLEOTIDE SEQUENCE [LARGE SCALE GENOMIC DNA]</scope>
    <source>
        <strain evidence="11 12">MB_m1</strain>
    </source>
</reference>
<dbReference type="InterPro" id="IPR013087">
    <property type="entry name" value="Znf_C2H2_type"/>
</dbReference>
<protein>
    <submittedName>
        <fullName evidence="11">C2H2 type zinc finger domain protein</fullName>
    </submittedName>
</protein>
<evidence type="ECO:0000256" key="9">
    <source>
        <dbReference type="SAM" id="MobiDB-lite"/>
    </source>
</evidence>
<gene>
    <name evidence="11" type="ORF">MBM_00015</name>
</gene>
<keyword evidence="2" id="KW-0479">Metal-binding</keyword>
<feature type="region of interest" description="Disordered" evidence="9">
    <location>
        <begin position="1"/>
        <end position="24"/>
    </location>
</feature>
<dbReference type="InterPro" id="IPR051061">
    <property type="entry name" value="Zinc_finger_trans_reg"/>
</dbReference>
<dbReference type="GO" id="GO:0008270">
    <property type="term" value="F:zinc ion binding"/>
    <property type="evidence" value="ECO:0007669"/>
    <property type="project" value="UniProtKB-KW"/>
</dbReference>
<evidence type="ECO:0000256" key="6">
    <source>
        <dbReference type="ARBA" id="ARBA00023163"/>
    </source>
</evidence>
<feature type="region of interest" description="Disordered" evidence="9">
    <location>
        <begin position="703"/>
        <end position="729"/>
    </location>
</feature>
<sequence>MDYIGSDPGVSMLPNDGHSRGPPENQLHQWYAGNDGPWNPITRLITDSTADSMSKQTFNRDPSSYSGHYRQQNPVESLNFQFGVPNSDSDYGTRRSVANISVFTADVHERDQDTYSSVTSVPDFHSFHGYGNSRTSTSWTSPNSHVAESPALICPTCDKFVKTNSELKKHDLRHRRPFICSVPGCARKDGFSTTNDLDRHIKSKHPSNIQENASNKRFRCRVPGCKSKEKTWPRLDNFRSHLKRVHGNCLRSGGEFDDMVRRAEFFERSGLHSDQEVIAEQHQLSEIVQPPQPVMQESFARRTRAEWNHPCPEITNRFQDLIAPGGLQFNAFENQSMVLQHKVAQSKEPQSATFEPSKALPVLDQLPESRTTLTSLVLTPSHNINSSLKDPSQVSPPSTTTLATQAPVTDAKLTDVIQRALAGAKISDPATSARAAEHERSSLHSGKSYSRDAWTASSHTVTTYGGEPGHISADTPFLYPIHEDEAQKKAGKVLEIIRDQGFTVAKDPIHAPEVRNRGSAASNKIGSQVTCKQCGKFKGRPCELRKHLKRHSRPYGCTFATCSKRFGSKNDWKRHETSQHRLEAWRCDLAVPFFLNSSCSQVFYRRLIFLEHLKKHHALSKAEDFKNKIKTCRMPFWCGFCVKLVGFHQTGLEPWAERSDHIEDHFMGRKGCEAREIHDWVPDNPNEGMEDVMCTPYLLTEENGSPTSDSGSAVSSLRSSPSQTGSGTALHLKRHADADDMGRPPKQPRTSKNHQTVVQMFRWVGGEINTVGRYYSAEVPKVQKTKY</sequence>
<proteinExistence type="predicted"/>
<dbReference type="SUPFAM" id="SSF57667">
    <property type="entry name" value="beta-beta-alpha zinc fingers"/>
    <property type="match status" value="1"/>
</dbReference>
<dbReference type="GO" id="GO:0006357">
    <property type="term" value="P:regulation of transcription by RNA polymerase II"/>
    <property type="evidence" value="ECO:0007669"/>
    <property type="project" value="TreeGrafter"/>
</dbReference>
<dbReference type="PROSITE" id="PS50157">
    <property type="entry name" value="ZINC_FINGER_C2H2_2"/>
    <property type="match status" value="2"/>
</dbReference>
<dbReference type="HOGENOM" id="CLU_015024_0_0_1"/>
<feature type="compositionally biased region" description="Polar residues" evidence="9">
    <location>
        <begin position="703"/>
        <end position="727"/>
    </location>
</feature>
<organism evidence="11 12">
    <name type="scientific">Marssonina brunnea f. sp. multigermtubi (strain MB_m1)</name>
    <name type="common">Marssonina leaf spot fungus</name>
    <dbReference type="NCBI Taxonomy" id="1072389"/>
    <lineage>
        <taxon>Eukaryota</taxon>
        <taxon>Fungi</taxon>
        <taxon>Dikarya</taxon>
        <taxon>Ascomycota</taxon>
        <taxon>Pezizomycotina</taxon>
        <taxon>Leotiomycetes</taxon>
        <taxon>Helotiales</taxon>
        <taxon>Drepanopezizaceae</taxon>
        <taxon>Drepanopeziza</taxon>
    </lineage>
</organism>
<evidence type="ECO:0000256" key="8">
    <source>
        <dbReference type="PROSITE-ProRule" id="PRU00042"/>
    </source>
</evidence>
<feature type="domain" description="C2H2-type" evidence="10">
    <location>
        <begin position="529"/>
        <end position="556"/>
    </location>
</feature>
<dbReference type="Gene3D" id="3.30.160.60">
    <property type="entry name" value="Classic Zinc Finger"/>
    <property type="match status" value="2"/>
</dbReference>
<evidence type="ECO:0000256" key="4">
    <source>
        <dbReference type="ARBA" id="ARBA00022833"/>
    </source>
</evidence>
<dbReference type="EMBL" id="JH921428">
    <property type="protein sequence ID" value="EKD20902.1"/>
    <property type="molecule type" value="Genomic_DNA"/>
</dbReference>
<dbReference type="eggNOG" id="ENOG502S2SN">
    <property type="taxonomic scope" value="Eukaryota"/>
</dbReference>
<dbReference type="AlphaFoldDB" id="K1X722"/>
<feature type="region of interest" description="Disordered" evidence="9">
    <location>
        <begin position="382"/>
        <end position="406"/>
    </location>
</feature>
<comment type="subcellular location">
    <subcellularLocation>
        <location evidence="1">Nucleus</location>
    </subcellularLocation>
</comment>
<evidence type="ECO:0000256" key="3">
    <source>
        <dbReference type="ARBA" id="ARBA00022771"/>
    </source>
</evidence>
<dbReference type="GeneID" id="18755950"/>
<evidence type="ECO:0000256" key="5">
    <source>
        <dbReference type="ARBA" id="ARBA00023015"/>
    </source>
</evidence>
<dbReference type="PROSITE" id="PS00028">
    <property type="entry name" value="ZINC_FINGER_C2H2_1"/>
    <property type="match status" value="2"/>
</dbReference>
<dbReference type="KEGG" id="mbe:MBM_00015"/>
<keyword evidence="6" id="KW-0804">Transcription</keyword>
<dbReference type="GO" id="GO:0005634">
    <property type="term" value="C:nucleus"/>
    <property type="evidence" value="ECO:0007669"/>
    <property type="project" value="UniProtKB-SubCell"/>
</dbReference>
<evidence type="ECO:0000313" key="11">
    <source>
        <dbReference type="EMBL" id="EKD20902.1"/>
    </source>
</evidence>
<feature type="domain" description="C2H2-type" evidence="10">
    <location>
        <begin position="555"/>
        <end position="585"/>
    </location>
</feature>
<evidence type="ECO:0000313" key="12">
    <source>
        <dbReference type="Proteomes" id="UP000006753"/>
    </source>
</evidence>
<dbReference type="PANTHER" id="PTHR46179">
    <property type="entry name" value="ZINC FINGER PROTEIN"/>
    <property type="match status" value="1"/>
</dbReference>
<dbReference type="OrthoDB" id="6077919at2759"/>
<keyword evidence="5" id="KW-0805">Transcription regulation</keyword>
<dbReference type="InParanoid" id="K1X722"/>
<dbReference type="Proteomes" id="UP000006753">
    <property type="component" value="Unassembled WGS sequence"/>
</dbReference>
<evidence type="ECO:0000256" key="1">
    <source>
        <dbReference type="ARBA" id="ARBA00004123"/>
    </source>
</evidence>
<keyword evidence="4" id="KW-0862">Zinc</keyword>
<dbReference type="InterPro" id="IPR036236">
    <property type="entry name" value="Znf_C2H2_sf"/>
</dbReference>
<keyword evidence="3 8" id="KW-0863">Zinc-finger</keyword>
<evidence type="ECO:0000259" key="10">
    <source>
        <dbReference type="PROSITE" id="PS50157"/>
    </source>
</evidence>
<evidence type="ECO:0000256" key="2">
    <source>
        <dbReference type="ARBA" id="ARBA00022723"/>
    </source>
</evidence>
<accession>K1X722</accession>
<dbReference type="SMART" id="SM00355">
    <property type="entry name" value="ZnF_C2H2"/>
    <property type="match status" value="6"/>
</dbReference>
<keyword evidence="7" id="KW-0539">Nucleus</keyword>